<dbReference type="EMBL" id="NHYE01005153">
    <property type="protein sequence ID" value="PPQ76497.1"/>
    <property type="molecule type" value="Genomic_DNA"/>
</dbReference>
<gene>
    <name evidence="2" type="ORF">CVT26_012363</name>
</gene>
<keyword evidence="3" id="KW-1185">Reference proteome</keyword>
<feature type="region of interest" description="Disordered" evidence="1">
    <location>
        <begin position="31"/>
        <end position="79"/>
    </location>
</feature>
<dbReference type="AlphaFoldDB" id="A0A409WDA3"/>
<dbReference type="Proteomes" id="UP000284706">
    <property type="component" value="Unassembled WGS sequence"/>
</dbReference>
<feature type="compositionally biased region" description="Basic and acidic residues" evidence="1">
    <location>
        <begin position="51"/>
        <end position="77"/>
    </location>
</feature>
<sequence length="120" mass="13303">MPHIFDILGGAELAESFVMFRIQLRAEYPGLSSDLKSSDPRDPQGPFVQRHQTERIDRTTHAIGRERSHDVPTHSEGVKGAQLQASQSYIVVEEYECGHSLSPSCIMRDPNKALSAITGL</sequence>
<organism evidence="2 3">
    <name type="scientific">Gymnopilus dilepis</name>
    <dbReference type="NCBI Taxonomy" id="231916"/>
    <lineage>
        <taxon>Eukaryota</taxon>
        <taxon>Fungi</taxon>
        <taxon>Dikarya</taxon>
        <taxon>Basidiomycota</taxon>
        <taxon>Agaricomycotina</taxon>
        <taxon>Agaricomycetes</taxon>
        <taxon>Agaricomycetidae</taxon>
        <taxon>Agaricales</taxon>
        <taxon>Agaricineae</taxon>
        <taxon>Hymenogastraceae</taxon>
        <taxon>Gymnopilus</taxon>
    </lineage>
</organism>
<reference evidence="2 3" key="1">
    <citation type="journal article" date="2018" name="Evol. Lett.">
        <title>Horizontal gene cluster transfer increased hallucinogenic mushroom diversity.</title>
        <authorList>
            <person name="Reynolds H.T."/>
            <person name="Vijayakumar V."/>
            <person name="Gluck-Thaler E."/>
            <person name="Korotkin H.B."/>
            <person name="Matheny P.B."/>
            <person name="Slot J.C."/>
        </authorList>
    </citation>
    <scope>NUCLEOTIDE SEQUENCE [LARGE SCALE GENOMIC DNA]</scope>
    <source>
        <strain evidence="2 3">SRW20</strain>
    </source>
</reference>
<dbReference type="InParanoid" id="A0A409WDA3"/>
<evidence type="ECO:0000313" key="3">
    <source>
        <dbReference type="Proteomes" id="UP000284706"/>
    </source>
</evidence>
<accession>A0A409WDA3</accession>
<proteinExistence type="predicted"/>
<protein>
    <submittedName>
        <fullName evidence="2">Uncharacterized protein</fullName>
    </submittedName>
</protein>
<evidence type="ECO:0000256" key="1">
    <source>
        <dbReference type="SAM" id="MobiDB-lite"/>
    </source>
</evidence>
<evidence type="ECO:0000313" key="2">
    <source>
        <dbReference type="EMBL" id="PPQ76497.1"/>
    </source>
</evidence>
<name>A0A409WDA3_9AGAR</name>
<comment type="caution">
    <text evidence="2">The sequence shown here is derived from an EMBL/GenBank/DDBJ whole genome shotgun (WGS) entry which is preliminary data.</text>
</comment>